<keyword evidence="4" id="KW-1185">Reference proteome</keyword>
<organism evidence="3 4">
    <name type="scientific">Eleutherodactylus coqui</name>
    <name type="common">Puerto Rican coqui</name>
    <dbReference type="NCBI Taxonomy" id="57060"/>
    <lineage>
        <taxon>Eukaryota</taxon>
        <taxon>Metazoa</taxon>
        <taxon>Chordata</taxon>
        <taxon>Craniata</taxon>
        <taxon>Vertebrata</taxon>
        <taxon>Euteleostomi</taxon>
        <taxon>Amphibia</taxon>
        <taxon>Batrachia</taxon>
        <taxon>Anura</taxon>
        <taxon>Neobatrachia</taxon>
        <taxon>Hyloidea</taxon>
        <taxon>Eleutherodactylidae</taxon>
        <taxon>Eleutherodactylinae</taxon>
        <taxon>Eleutherodactylus</taxon>
        <taxon>Eleutherodactylus</taxon>
    </lineage>
</organism>
<accession>A0A8J6KCB9</accession>
<keyword evidence="2" id="KW-0732">Signal</keyword>
<name>A0A8J6KCB9_ELECQ</name>
<dbReference type="Proteomes" id="UP000770717">
    <property type="component" value="Unassembled WGS sequence"/>
</dbReference>
<feature type="compositionally biased region" description="Polar residues" evidence="1">
    <location>
        <begin position="132"/>
        <end position="148"/>
    </location>
</feature>
<feature type="region of interest" description="Disordered" evidence="1">
    <location>
        <begin position="209"/>
        <end position="229"/>
    </location>
</feature>
<feature type="region of interest" description="Disordered" evidence="1">
    <location>
        <begin position="80"/>
        <end position="106"/>
    </location>
</feature>
<feature type="chain" id="PRO_5035309290" evidence="2">
    <location>
        <begin position="25"/>
        <end position="229"/>
    </location>
</feature>
<evidence type="ECO:0000313" key="4">
    <source>
        <dbReference type="Proteomes" id="UP000770717"/>
    </source>
</evidence>
<evidence type="ECO:0000313" key="3">
    <source>
        <dbReference type="EMBL" id="KAG9487086.1"/>
    </source>
</evidence>
<feature type="non-terminal residue" evidence="3">
    <location>
        <position position="229"/>
    </location>
</feature>
<reference evidence="3" key="1">
    <citation type="thesis" date="2020" institute="ProQuest LLC" country="789 East Eisenhower Parkway, Ann Arbor, MI, USA">
        <title>Comparative Genomics and Chromosome Evolution.</title>
        <authorList>
            <person name="Mudd A.B."/>
        </authorList>
    </citation>
    <scope>NUCLEOTIDE SEQUENCE</scope>
    <source>
        <strain evidence="3">HN-11 Male</strain>
        <tissue evidence="3">Kidney and liver</tissue>
    </source>
</reference>
<comment type="caution">
    <text evidence="3">The sequence shown here is derived from an EMBL/GenBank/DDBJ whole genome shotgun (WGS) entry which is preliminary data.</text>
</comment>
<evidence type="ECO:0000256" key="1">
    <source>
        <dbReference type="SAM" id="MobiDB-lite"/>
    </source>
</evidence>
<evidence type="ECO:0000256" key="2">
    <source>
        <dbReference type="SAM" id="SignalP"/>
    </source>
</evidence>
<protein>
    <submittedName>
        <fullName evidence="3">Uncharacterized protein</fullName>
    </submittedName>
</protein>
<sequence length="229" mass="25572">MFYGRMCFLSMTLRLCLWWSPAIAYKLPLLDGPLLTDGDNTIDKSNNSPFDIKWEWQSPDIMNEGTFILERLRREIGDNKFNKGKNKPDGNIVPKGKTTEPPLGDLSDTTAYILKESSAAVPKVEKMELLNENETTPSTDLEQTSKGAGQNLHEEETSPLIDVEQTSKGAGENLDEDETTHLTNLEKTTQKAGEKLFKDKSTPLTYLEKTTKGAGENLDEDETTPLTNL</sequence>
<feature type="region of interest" description="Disordered" evidence="1">
    <location>
        <begin position="132"/>
        <end position="196"/>
    </location>
</feature>
<feature type="signal peptide" evidence="2">
    <location>
        <begin position="1"/>
        <end position="24"/>
    </location>
</feature>
<gene>
    <name evidence="3" type="ORF">GDO78_007125</name>
</gene>
<proteinExistence type="predicted"/>
<dbReference type="EMBL" id="WNTK01000003">
    <property type="protein sequence ID" value="KAG9487086.1"/>
    <property type="molecule type" value="Genomic_DNA"/>
</dbReference>
<dbReference type="AlphaFoldDB" id="A0A8J6KCB9"/>